<comment type="caution">
    <text evidence="1">The sequence shown here is derived from an EMBL/GenBank/DDBJ whole genome shotgun (WGS) entry which is preliminary data.</text>
</comment>
<dbReference type="AlphaFoldDB" id="A0A101SM29"/>
<dbReference type="RefSeq" id="WP_055636719.1">
    <property type="nucleotide sequence ID" value="NZ_JBIRRP010000019.1"/>
</dbReference>
<proteinExistence type="predicted"/>
<dbReference type="OrthoDB" id="3618826at2"/>
<protein>
    <submittedName>
        <fullName evidence="1">Uncharacterized protein</fullName>
    </submittedName>
</protein>
<keyword evidence="2" id="KW-1185">Reference proteome</keyword>
<evidence type="ECO:0000313" key="1">
    <source>
        <dbReference type="EMBL" id="KUN76323.1"/>
    </source>
</evidence>
<accession>A0A101SM29</accession>
<dbReference type="Proteomes" id="UP000052982">
    <property type="component" value="Unassembled WGS sequence"/>
</dbReference>
<reference evidence="1 2" key="1">
    <citation type="submission" date="2015-10" db="EMBL/GenBank/DDBJ databases">
        <title>Draft genome sequence of Streptomyces griseoruber DSM 40281, type strain for the species Streptomyces griseoruber.</title>
        <authorList>
            <person name="Ruckert C."/>
            <person name="Winkler A."/>
            <person name="Kalinowski J."/>
            <person name="Kampfer P."/>
            <person name="Glaeser S."/>
        </authorList>
    </citation>
    <scope>NUCLEOTIDE SEQUENCE [LARGE SCALE GENOMIC DNA]</scope>
    <source>
        <strain evidence="1 2">DSM 40281</strain>
    </source>
</reference>
<organism evidence="1 2">
    <name type="scientific">Streptomyces griseoruber</name>
    <dbReference type="NCBI Taxonomy" id="1943"/>
    <lineage>
        <taxon>Bacteria</taxon>
        <taxon>Bacillati</taxon>
        <taxon>Actinomycetota</taxon>
        <taxon>Actinomycetes</taxon>
        <taxon>Kitasatosporales</taxon>
        <taxon>Streptomycetaceae</taxon>
        <taxon>Streptomyces</taxon>
    </lineage>
</organism>
<evidence type="ECO:0000313" key="2">
    <source>
        <dbReference type="Proteomes" id="UP000052982"/>
    </source>
</evidence>
<sequence length="147" mass="16225">MGASCWDYVTPYTGGVEETLRALHTEEFAREYGADGTYASLEELWADAEFMSEEGTHSILDILHVVATCAPPDEDAVEDCNTLRPLAADRVRHHFGSHRPTPELFREVYDSGPALSAESAVRWTGRYVLLYTGDRPSHLGVFGCSGD</sequence>
<dbReference type="EMBL" id="LMWW01000066">
    <property type="protein sequence ID" value="KUN76323.1"/>
    <property type="molecule type" value="Genomic_DNA"/>
</dbReference>
<gene>
    <name evidence="1" type="ORF">AQJ64_37730</name>
</gene>
<dbReference type="STRING" id="1943.AQJ64_37730"/>
<name>A0A101SM29_9ACTN</name>